<dbReference type="EMBL" id="VSDQ01000718">
    <property type="protein sequence ID" value="TYA71755.1"/>
    <property type="molecule type" value="Genomic_DNA"/>
</dbReference>
<dbReference type="OrthoDB" id="1682379at2"/>
<accession>A0A5D0HKG9</accession>
<name>A0A5D0HKG9_9FLAO</name>
<evidence type="ECO:0000259" key="1">
    <source>
        <dbReference type="Pfam" id="PF14905"/>
    </source>
</evidence>
<organism evidence="2 3">
    <name type="scientific">Seonamhaeicola marinus</name>
    <dbReference type="NCBI Taxonomy" id="1912246"/>
    <lineage>
        <taxon>Bacteria</taxon>
        <taxon>Pseudomonadati</taxon>
        <taxon>Bacteroidota</taxon>
        <taxon>Flavobacteriia</taxon>
        <taxon>Flavobacteriales</taxon>
        <taxon>Flavobacteriaceae</taxon>
    </lineage>
</organism>
<dbReference type="Pfam" id="PF14905">
    <property type="entry name" value="OMP_b-brl_3"/>
    <property type="match status" value="1"/>
</dbReference>
<dbReference type="SUPFAM" id="SSF56935">
    <property type="entry name" value="Porins"/>
    <property type="match status" value="1"/>
</dbReference>
<evidence type="ECO:0000313" key="2">
    <source>
        <dbReference type="EMBL" id="TYA71755.1"/>
    </source>
</evidence>
<gene>
    <name evidence="2" type="ORF">FUA24_19575</name>
</gene>
<sequence length="310" mass="36315">MFLNPISNIQYKPKKGHKYRLSYKKTIRNPRWQESSTVINDLNPFYIRQGNPDLKPEKMNEILLTANLFNFKSSTTFSGRVLYRHSNGAIVQSIVIDDDFVRTRSFQNSGSREQLSTNLSFSKKLKGLGIRYTLKNRNSYRTSNSIINLQLNDVTSKDFFASVLVENSNKNIVDFKIGADYSINKTSFSLEEDLNRTYKKQTYFTMLDYDVNKKLNFNTQFDYILFSDNQFESNITLPIWSAAFSYNFSKNKNHIGKLLLIDLLNKNVDIYRRSTTNYFEETTSESLGRYIILSYTYRLNKAKKKKRKKA</sequence>
<protein>
    <submittedName>
        <fullName evidence="2">Outer membrane beta-barrel protein</fullName>
    </submittedName>
</protein>
<comment type="caution">
    <text evidence="2">The sequence shown here is derived from an EMBL/GenBank/DDBJ whole genome shotgun (WGS) entry which is preliminary data.</text>
</comment>
<dbReference type="Proteomes" id="UP000323930">
    <property type="component" value="Unassembled WGS sequence"/>
</dbReference>
<reference evidence="2 3" key="1">
    <citation type="submission" date="2019-08" db="EMBL/GenBank/DDBJ databases">
        <title>Seonamhaeicola sediminis sp. nov., isolated from marine sediment.</title>
        <authorList>
            <person name="Cao W.R."/>
        </authorList>
    </citation>
    <scope>NUCLEOTIDE SEQUENCE [LARGE SCALE GENOMIC DNA]</scope>
    <source>
        <strain evidence="2 3">B011</strain>
    </source>
</reference>
<dbReference type="AlphaFoldDB" id="A0A5D0HKG9"/>
<proteinExistence type="predicted"/>
<keyword evidence="3" id="KW-1185">Reference proteome</keyword>
<evidence type="ECO:0000313" key="3">
    <source>
        <dbReference type="Proteomes" id="UP000323930"/>
    </source>
</evidence>
<dbReference type="InterPro" id="IPR041700">
    <property type="entry name" value="OMP_b-brl_3"/>
</dbReference>
<feature type="domain" description="Outer membrane protein beta-barrel" evidence="1">
    <location>
        <begin position="5"/>
        <end position="125"/>
    </location>
</feature>